<feature type="compositionally biased region" description="Low complexity" evidence="1">
    <location>
        <begin position="90"/>
        <end position="109"/>
    </location>
</feature>
<accession>A0AAD6SVF9</accession>
<dbReference type="EMBL" id="JARJCM010000072">
    <property type="protein sequence ID" value="KAJ7032517.1"/>
    <property type="molecule type" value="Genomic_DNA"/>
</dbReference>
<feature type="region of interest" description="Disordered" evidence="1">
    <location>
        <begin position="1"/>
        <end position="27"/>
    </location>
</feature>
<feature type="compositionally biased region" description="Pro residues" evidence="1">
    <location>
        <begin position="1"/>
        <end position="13"/>
    </location>
</feature>
<reference evidence="2" key="1">
    <citation type="submission" date="2023-03" db="EMBL/GenBank/DDBJ databases">
        <title>Massive genome expansion in bonnet fungi (Mycena s.s.) driven by repeated elements and novel gene families across ecological guilds.</title>
        <authorList>
            <consortium name="Lawrence Berkeley National Laboratory"/>
            <person name="Harder C.B."/>
            <person name="Miyauchi S."/>
            <person name="Viragh M."/>
            <person name="Kuo A."/>
            <person name="Thoen E."/>
            <person name="Andreopoulos B."/>
            <person name="Lu D."/>
            <person name="Skrede I."/>
            <person name="Drula E."/>
            <person name="Henrissat B."/>
            <person name="Morin E."/>
            <person name="Kohler A."/>
            <person name="Barry K."/>
            <person name="LaButti K."/>
            <person name="Morin E."/>
            <person name="Salamov A."/>
            <person name="Lipzen A."/>
            <person name="Mereny Z."/>
            <person name="Hegedus B."/>
            <person name="Baldrian P."/>
            <person name="Stursova M."/>
            <person name="Weitz H."/>
            <person name="Taylor A."/>
            <person name="Grigoriev I.V."/>
            <person name="Nagy L.G."/>
            <person name="Martin F."/>
            <person name="Kauserud H."/>
        </authorList>
    </citation>
    <scope>NUCLEOTIDE SEQUENCE</scope>
    <source>
        <strain evidence="2">CBHHK200</strain>
    </source>
</reference>
<evidence type="ECO:0000313" key="3">
    <source>
        <dbReference type="Proteomes" id="UP001218188"/>
    </source>
</evidence>
<gene>
    <name evidence="2" type="ORF">C8F04DRAFT_654082</name>
</gene>
<evidence type="ECO:0000256" key="1">
    <source>
        <dbReference type="SAM" id="MobiDB-lite"/>
    </source>
</evidence>
<comment type="caution">
    <text evidence="2">The sequence shown here is derived from an EMBL/GenBank/DDBJ whole genome shotgun (WGS) entry which is preliminary data.</text>
</comment>
<dbReference type="AlphaFoldDB" id="A0AAD6SVF9"/>
<protein>
    <submittedName>
        <fullName evidence="2">Uncharacterized protein</fullName>
    </submittedName>
</protein>
<keyword evidence="3" id="KW-1185">Reference proteome</keyword>
<name>A0AAD6SVF9_9AGAR</name>
<proteinExistence type="predicted"/>
<sequence length="202" mass="22324">MITAPPPAPPPFRPRQRRADAPPIPRWNPRAAKFLAIRDSQPPLTSRAACARFRLGRKPADRHRALMRRFDRVQKQLTTLNNDIQSTSSAYTTSISSSHQPSSPSSTKTPRAHPACAALFVPLSLPIPSLEPPSFLSASLQPCLEPSTRPRRSAYAVIRTHYDPVGRFSPLSVRKVDRTSWRPTTVSGADPSCQTSTSVRII</sequence>
<organism evidence="2 3">
    <name type="scientific">Mycena alexandri</name>
    <dbReference type="NCBI Taxonomy" id="1745969"/>
    <lineage>
        <taxon>Eukaryota</taxon>
        <taxon>Fungi</taxon>
        <taxon>Dikarya</taxon>
        <taxon>Basidiomycota</taxon>
        <taxon>Agaricomycotina</taxon>
        <taxon>Agaricomycetes</taxon>
        <taxon>Agaricomycetidae</taxon>
        <taxon>Agaricales</taxon>
        <taxon>Marasmiineae</taxon>
        <taxon>Mycenaceae</taxon>
        <taxon>Mycena</taxon>
    </lineage>
</organism>
<dbReference type="Proteomes" id="UP001218188">
    <property type="component" value="Unassembled WGS sequence"/>
</dbReference>
<feature type="region of interest" description="Disordered" evidence="1">
    <location>
        <begin position="90"/>
        <end position="111"/>
    </location>
</feature>
<evidence type="ECO:0000313" key="2">
    <source>
        <dbReference type="EMBL" id="KAJ7032517.1"/>
    </source>
</evidence>